<dbReference type="PROSITE" id="PS00636">
    <property type="entry name" value="DNAJ_1"/>
    <property type="match status" value="1"/>
</dbReference>
<feature type="compositionally biased region" description="Low complexity" evidence="6">
    <location>
        <begin position="214"/>
        <end position="244"/>
    </location>
</feature>
<evidence type="ECO:0000256" key="1">
    <source>
        <dbReference type="ARBA" id="ARBA00004389"/>
    </source>
</evidence>
<accession>A0A146M5S3</accession>
<evidence type="ECO:0000259" key="8">
    <source>
        <dbReference type="PROSITE" id="PS50076"/>
    </source>
</evidence>
<dbReference type="GO" id="GO:0030544">
    <property type="term" value="F:Hsp70 protein binding"/>
    <property type="evidence" value="ECO:0007669"/>
    <property type="project" value="TreeGrafter"/>
</dbReference>
<dbReference type="GO" id="GO:0005789">
    <property type="term" value="C:endoplasmic reticulum membrane"/>
    <property type="evidence" value="ECO:0007669"/>
    <property type="project" value="UniProtKB-SubCell"/>
</dbReference>
<feature type="compositionally biased region" description="Basic and acidic residues" evidence="6">
    <location>
        <begin position="1"/>
        <end position="11"/>
    </location>
</feature>
<feature type="region of interest" description="Disordered" evidence="6">
    <location>
        <begin position="1"/>
        <end position="63"/>
    </location>
</feature>
<dbReference type="PROSITE" id="PS50076">
    <property type="entry name" value="DNAJ_2"/>
    <property type="match status" value="1"/>
</dbReference>
<feature type="region of interest" description="Disordered" evidence="6">
    <location>
        <begin position="347"/>
        <end position="373"/>
    </location>
</feature>
<feature type="domain" description="J" evidence="8">
    <location>
        <begin position="74"/>
        <end position="138"/>
    </location>
</feature>
<feature type="compositionally biased region" description="Basic and acidic residues" evidence="6">
    <location>
        <begin position="347"/>
        <end position="366"/>
    </location>
</feature>
<dbReference type="PRINTS" id="PR00625">
    <property type="entry name" value="JDOMAIN"/>
</dbReference>
<comment type="subcellular location">
    <subcellularLocation>
        <location evidence="1">Endoplasmic reticulum membrane</location>
        <topology evidence="1">Single-pass membrane protein</topology>
    </subcellularLocation>
</comment>
<dbReference type="SMART" id="SM00271">
    <property type="entry name" value="DnaJ"/>
    <property type="match status" value="1"/>
</dbReference>
<evidence type="ECO:0000313" key="9">
    <source>
        <dbReference type="EMBL" id="JAQ14106.1"/>
    </source>
</evidence>
<sequence length="383" mass="43682">MKHQQDTRNVDGTEGGSTVHARRTGSAYQQRAADTTKMGTGVPDAPKRPEQQQQQKSEEEAASIEARKICSKRNHYEALGVSSVSTDIEIRAAYKKLALRFHPDRNKTPEAEEAFKVISAAYETLSDPKKRQIYDQIGSDDTQFTTDMSSQAATARQWNLFRTPMGNAGIYTRRFNEIGPEDLFNIFFGGMGFQVPTQQYYRNANRGGGGNRNDGGSDTNNRNGSTTNSNRRQQQQQNQQQRGQNHGNTILQFIHFLPLILLILLTIFSTDSSHSNANNFAYSMQKSPSYSYVRETNKYHVPYYVSSIYDQRRDGRYDKRIRSVEEEVEKEYISRLVMKCSRETRDRDKKVEGVAKRNGSDREMELAKNAPTPSCDKLYDMEL</sequence>
<dbReference type="PANTHER" id="PTHR43908">
    <property type="entry name" value="AT29763P-RELATED"/>
    <property type="match status" value="1"/>
</dbReference>
<dbReference type="InterPro" id="IPR015399">
    <property type="entry name" value="DUF1977_DnaJ-like"/>
</dbReference>
<protein>
    <submittedName>
        <fullName evidence="9">DnaJ subfamily B member 12</fullName>
    </submittedName>
</protein>
<organism evidence="9">
    <name type="scientific">Lygus hesperus</name>
    <name type="common">Western plant bug</name>
    <dbReference type="NCBI Taxonomy" id="30085"/>
    <lineage>
        <taxon>Eukaryota</taxon>
        <taxon>Metazoa</taxon>
        <taxon>Ecdysozoa</taxon>
        <taxon>Arthropoda</taxon>
        <taxon>Hexapoda</taxon>
        <taxon>Insecta</taxon>
        <taxon>Pterygota</taxon>
        <taxon>Neoptera</taxon>
        <taxon>Paraneoptera</taxon>
        <taxon>Hemiptera</taxon>
        <taxon>Heteroptera</taxon>
        <taxon>Panheteroptera</taxon>
        <taxon>Cimicomorpha</taxon>
        <taxon>Miridae</taxon>
        <taxon>Mirini</taxon>
        <taxon>Lygus</taxon>
    </lineage>
</organism>
<evidence type="ECO:0000256" key="3">
    <source>
        <dbReference type="ARBA" id="ARBA00022824"/>
    </source>
</evidence>
<dbReference type="AlphaFoldDB" id="A0A146M5S3"/>
<keyword evidence="4 7" id="KW-1133">Transmembrane helix</keyword>
<feature type="transmembrane region" description="Helical" evidence="7">
    <location>
        <begin position="250"/>
        <end position="268"/>
    </location>
</feature>
<evidence type="ECO:0000256" key="5">
    <source>
        <dbReference type="ARBA" id="ARBA00023136"/>
    </source>
</evidence>
<evidence type="ECO:0000256" key="2">
    <source>
        <dbReference type="ARBA" id="ARBA00022692"/>
    </source>
</evidence>
<evidence type="ECO:0000256" key="7">
    <source>
        <dbReference type="SAM" id="Phobius"/>
    </source>
</evidence>
<keyword evidence="3" id="KW-0256">Endoplasmic reticulum</keyword>
<feature type="region of interest" description="Disordered" evidence="6">
    <location>
        <begin position="201"/>
        <end position="244"/>
    </location>
</feature>
<dbReference type="SUPFAM" id="SSF46565">
    <property type="entry name" value="Chaperone J-domain"/>
    <property type="match status" value="1"/>
</dbReference>
<gene>
    <name evidence="9" type="primary">Dnajb12</name>
    <name evidence="9" type="ORF">g.10615</name>
</gene>
<keyword evidence="2 7" id="KW-0812">Transmembrane</keyword>
<dbReference type="InterPro" id="IPR018253">
    <property type="entry name" value="DnaJ_domain_CS"/>
</dbReference>
<dbReference type="GO" id="GO:0071218">
    <property type="term" value="P:cellular response to misfolded protein"/>
    <property type="evidence" value="ECO:0007669"/>
    <property type="project" value="TreeGrafter"/>
</dbReference>
<dbReference type="Pfam" id="PF09320">
    <property type="entry name" value="DUF1977"/>
    <property type="match status" value="1"/>
</dbReference>
<dbReference type="PANTHER" id="PTHR43908:SF3">
    <property type="entry name" value="AT29763P-RELATED"/>
    <property type="match status" value="1"/>
</dbReference>
<evidence type="ECO:0000256" key="6">
    <source>
        <dbReference type="SAM" id="MobiDB-lite"/>
    </source>
</evidence>
<dbReference type="EMBL" id="GDHC01004523">
    <property type="protein sequence ID" value="JAQ14106.1"/>
    <property type="molecule type" value="Transcribed_RNA"/>
</dbReference>
<name>A0A146M5S3_LYGHE</name>
<dbReference type="Gene3D" id="1.10.287.110">
    <property type="entry name" value="DnaJ domain"/>
    <property type="match status" value="1"/>
</dbReference>
<dbReference type="InterPro" id="IPR001623">
    <property type="entry name" value="DnaJ_domain"/>
</dbReference>
<dbReference type="InterPro" id="IPR036869">
    <property type="entry name" value="J_dom_sf"/>
</dbReference>
<evidence type="ECO:0000256" key="4">
    <source>
        <dbReference type="ARBA" id="ARBA00022989"/>
    </source>
</evidence>
<dbReference type="InterPro" id="IPR051100">
    <property type="entry name" value="DnaJ_subfamily_B/C"/>
</dbReference>
<dbReference type="Pfam" id="PF00226">
    <property type="entry name" value="DnaJ"/>
    <property type="match status" value="1"/>
</dbReference>
<proteinExistence type="predicted"/>
<reference evidence="9" key="1">
    <citation type="journal article" date="2016" name="Gigascience">
        <title>De novo construction of an expanded transcriptome assembly for the western tarnished plant bug, Lygus hesperus.</title>
        <authorList>
            <person name="Tassone E.E."/>
            <person name="Geib S.M."/>
            <person name="Hall B."/>
            <person name="Fabrick J.A."/>
            <person name="Brent C.S."/>
            <person name="Hull J.J."/>
        </authorList>
    </citation>
    <scope>NUCLEOTIDE SEQUENCE</scope>
</reference>
<dbReference type="CDD" id="cd06257">
    <property type="entry name" value="DnaJ"/>
    <property type="match status" value="1"/>
</dbReference>
<keyword evidence="5 7" id="KW-0472">Membrane</keyword>